<name>A0ABR1HI99_9HYPO</name>
<accession>A0ABR1HI99</accession>
<sequence length="195" mass="21295">MGKSGKKPIKVSKKGLNNALYVYLENANPAHISLPAWTRSWSNCHGETRSSSTRTFYIMARQNSQGHYMTRIVDSEIGYIEGTEVDWGTREPSLSRVLRYYRALFGIEEYPSSSNSSESGTGGGGRGGGRGGNGKGGGSASGLNGPYADGYGGYFYNDSKGNYYPCDQSGKIIDDGEGTGHTEATYYHKYRVYRK</sequence>
<protein>
    <submittedName>
        <fullName evidence="2">Uncharacterized protein</fullName>
    </submittedName>
</protein>
<proteinExistence type="predicted"/>
<dbReference type="EMBL" id="JAZAVJ010000026">
    <property type="protein sequence ID" value="KAK7420908.1"/>
    <property type="molecule type" value="Genomic_DNA"/>
</dbReference>
<gene>
    <name evidence="2" type="ORF">QQX98_002472</name>
</gene>
<feature type="compositionally biased region" description="Gly residues" evidence="1">
    <location>
        <begin position="120"/>
        <end position="138"/>
    </location>
</feature>
<evidence type="ECO:0000313" key="3">
    <source>
        <dbReference type="Proteomes" id="UP001498476"/>
    </source>
</evidence>
<dbReference type="Proteomes" id="UP001498476">
    <property type="component" value="Unassembled WGS sequence"/>
</dbReference>
<organism evidence="2 3">
    <name type="scientific">Neonectria punicea</name>
    <dbReference type="NCBI Taxonomy" id="979145"/>
    <lineage>
        <taxon>Eukaryota</taxon>
        <taxon>Fungi</taxon>
        <taxon>Dikarya</taxon>
        <taxon>Ascomycota</taxon>
        <taxon>Pezizomycotina</taxon>
        <taxon>Sordariomycetes</taxon>
        <taxon>Hypocreomycetidae</taxon>
        <taxon>Hypocreales</taxon>
        <taxon>Nectriaceae</taxon>
        <taxon>Neonectria</taxon>
    </lineage>
</organism>
<comment type="caution">
    <text evidence="2">The sequence shown here is derived from an EMBL/GenBank/DDBJ whole genome shotgun (WGS) entry which is preliminary data.</text>
</comment>
<reference evidence="2 3" key="1">
    <citation type="journal article" date="2025" name="Microbiol. Resour. Announc.">
        <title>Draft genome sequences for Neonectria magnoliae and Neonectria punicea, canker pathogens of Liriodendron tulipifera and Acer saccharum in West Virginia.</title>
        <authorList>
            <person name="Petronek H.M."/>
            <person name="Kasson M.T."/>
            <person name="Metheny A.M."/>
            <person name="Stauder C.M."/>
            <person name="Lovett B."/>
            <person name="Lynch S.C."/>
            <person name="Garnas J.R."/>
            <person name="Kasson L.R."/>
            <person name="Stajich J.E."/>
        </authorList>
    </citation>
    <scope>NUCLEOTIDE SEQUENCE [LARGE SCALE GENOMIC DNA]</scope>
    <source>
        <strain evidence="2 3">NRRL 64653</strain>
    </source>
</reference>
<evidence type="ECO:0000256" key="1">
    <source>
        <dbReference type="SAM" id="MobiDB-lite"/>
    </source>
</evidence>
<evidence type="ECO:0000313" key="2">
    <source>
        <dbReference type="EMBL" id="KAK7420908.1"/>
    </source>
</evidence>
<keyword evidence="3" id="KW-1185">Reference proteome</keyword>
<feature type="region of interest" description="Disordered" evidence="1">
    <location>
        <begin position="111"/>
        <end position="138"/>
    </location>
</feature>